<feature type="domain" description="PAS" evidence="7">
    <location>
        <begin position="16"/>
        <end position="60"/>
    </location>
</feature>
<dbReference type="EMBL" id="LRXL01000012">
    <property type="protein sequence ID" value="OAB81440.1"/>
    <property type="molecule type" value="Genomic_DNA"/>
</dbReference>
<dbReference type="SUPFAM" id="SSF55785">
    <property type="entry name" value="PYP-like sensor domain (PAS domain)"/>
    <property type="match status" value="1"/>
</dbReference>
<comment type="caution">
    <text evidence="9">The sequence shown here is derived from an EMBL/GenBank/DDBJ whole genome shotgun (WGS) entry which is preliminary data.</text>
</comment>
<dbReference type="SUPFAM" id="SSF47384">
    <property type="entry name" value="Homodimeric domain of signal transducing histidine kinase"/>
    <property type="match status" value="1"/>
</dbReference>
<evidence type="ECO:0000256" key="3">
    <source>
        <dbReference type="ARBA" id="ARBA00022553"/>
    </source>
</evidence>
<evidence type="ECO:0000313" key="9">
    <source>
        <dbReference type="EMBL" id="OAB81440.1"/>
    </source>
</evidence>
<dbReference type="Pfam" id="PF02518">
    <property type="entry name" value="HATPase_c"/>
    <property type="match status" value="1"/>
</dbReference>
<dbReference type="PANTHER" id="PTHR43304">
    <property type="entry name" value="PHYTOCHROME-LIKE PROTEIN CPH1"/>
    <property type="match status" value="1"/>
</dbReference>
<feature type="domain" description="Histidine kinase" evidence="6">
    <location>
        <begin position="140"/>
        <end position="353"/>
    </location>
</feature>
<evidence type="ECO:0000256" key="5">
    <source>
        <dbReference type="ARBA" id="ARBA00022777"/>
    </source>
</evidence>
<keyword evidence="5" id="KW-0418">Kinase</keyword>
<dbReference type="SMART" id="SM00086">
    <property type="entry name" value="PAC"/>
    <property type="match status" value="1"/>
</dbReference>
<dbReference type="PANTHER" id="PTHR43304:SF1">
    <property type="entry name" value="PAC DOMAIN-CONTAINING PROTEIN"/>
    <property type="match status" value="1"/>
</dbReference>
<dbReference type="STRING" id="1763537.ULVI_01050"/>
<evidence type="ECO:0000256" key="4">
    <source>
        <dbReference type="ARBA" id="ARBA00022679"/>
    </source>
</evidence>
<evidence type="ECO:0000259" key="7">
    <source>
        <dbReference type="PROSITE" id="PS50112"/>
    </source>
</evidence>
<dbReference type="PROSITE" id="PS50109">
    <property type="entry name" value="HIS_KIN"/>
    <property type="match status" value="1"/>
</dbReference>
<dbReference type="CDD" id="cd00130">
    <property type="entry name" value="PAS"/>
    <property type="match status" value="1"/>
</dbReference>
<evidence type="ECO:0000256" key="1">
    <source>
        <dbReference type="ARBA" id="ARBA00000085"/>
    </source>
</evidence>
<evidence type="ECO:0000259" key="6">
    <source>
        <dbReference type="PROSITE" id="PS50109"/>
    </source>
</evidence>
<gene>
    <name evidence="9" type="ORF">ULVI_01050</name>
</gene>
<accession>A0A167K6K4</accession>
<keyword evidence="10" id="KW-1185">Reference proteome</keyword>
<dbReference type="InterPro" id="IPR036890">
    <property type="entry name" value="HATPase_C_sf"/>
</dbReference>
<dbReference type="PRINTS" id="PR00344">
    <property type="entry name" value="BCTRLSENSOR"/>
</dbReference>
<protein>
    <recommendedName>
        <fullName evidence="2">histidine kinase</fullName>
        <ecNumber evidence="2">2.7.13.3</ecNumber>
    </recommendedName>
</protein>
<dbReference type="InterPro" id="IPR001610">
    <property type="entry name" value="PAC"/>
</dbReference>
<comment type="catalytic activity">
    <reaction evidence="1">
        <text>ATP + protein L-histidine = ADP + protein N-phospho-L-histidine.</text>
        <dbReference type="EC" id="2.7.13.3"/>
    </reaction>
</comment>
<dbReference type="PROSITE" id="PS50112">
    <property type="entry name" value="PAS"/>
    <property type="match status" value="1"/>
</dbReference>
<dbReference type="InterPro" id="IPR035965">
    <property type="entry name" value="PAS-like_dom_sf"/>
</dbReference>
<dbReference type="SMART" id="SM00387">
    <property type="entry name" value="HATPase_c"/>
    <property type="match status" value="1"/>
</dbReference>
<reference evidence="9 10" key="1">
    <citation type="submission" date="2016-02" db="EMBL/GenBank/DDBJ databases">
        <title>Ulvibacter sp. LPB0005, isolated from Thais luteostoma.</title>
        <authorList>
            <person name="Shin S.-K."/>
            <person name="Yi H."/>
        </authorList>
    </citation>
    <scope>NUCLEOTIDE SEQUENCE [LARGE SCALE GENOMIC DNA]</scope>
    <source>
        <strain evidence="9 10">LPB0005</strain>
    </source>
</reference>
<dbReference type="Gene3D" id="3.30.565.10">
    <property type="entry name" value="Histidine kinase-like ATPase, C-terminal domain"/>
    <property type="match status" value="1"/>
</dbReference>
<evidence type="ECO:0000259" key="8">
    <source>
        <dbReference type="PROSITE" id="PS50113"/>
    </source>
</evidence>
<name>A0A167K6K4_9FLAO</name>
<dbReference type="InterPro" id="IPR005467">
    <property type="entry name" value="His_kinase_dom"/>
</dbReference>
<dbReference type="InterPro" id="IPR000700">
    <property type="entry name" value="PAS-assoc_C"/>
</dbReference>
<dbReference type="AlphaFoldDB" id="A0A167K6K4"/>
<evidence type="ECO:0000256" key="2">
    <source>
        <dbReference type="ARBA" id="ARBA00012438"/>
    </source>
</evidence>
<dbReference type="InterPro" id="IPR004358">
    <property type="entry name" value="Sig_transdc_His_kin-like_C"/>
</dbReference>
<organism evidence="9 10">
    <name type="scientific">Cochleicola gelatinilyticus</name>
    <dbReference type="NCBI Taxonomy" id="1763537"/>
    <lineage>
        <taxon>Bacteria</taxon>
        <taxon>Pseudomonadati</taxon>
        <taxon>Bacteroidota</taxon>
        <taxon>Flavobacteriia</taxon>
        <taxon>Flavobacteriales</taxon>
        <taxon>Flavobacteriaceae</taxon>
        <taxon>Cochleicola</taxon>
    </lineage>
</organism>
<dbReference type="NCBIfam" id="TIGR00229">
    <property type="entry name" value="sensory_box"/>
    <property type="match status" value="1"/>
</dbReference>
<sequence>MTGNWQTNVITKTVKWSANFYRIMGLEENTEVTFNTYLEHVHPEDIERVKLHQQNTLKNNKFEDLVHRIKLQDGTVKIVRVRANINVNEFGDIIDIIGTCQDITEQKASEQKIIQAKENLIVLTQHLSGQNKQLEDFAHISSHNLRSPVSNLNALLHLYRISETEEEREELFEKFETVISHLTTTLNTLIEALKTKKECEKELEILEFDHILRKTKEIISQKISGTNAIITSDFSKTPKIKYDKTYLESIFLNLVSNAVKYRSPNRAPEVHIKTEIIDGKIKLTFQDNGLGIDLKKHGHKLFGLNKTFHRHPEAKGVGLYLTKVQIESMGGKIYATSEVNKGSVFTVIFNENRHEEPL</sequence>
<dbReference type="InterPro" id="IPR003594">
    <property type="entry name" value="HATPase_dom"/>
</dbReference>
<dbReference type="InterPro" id="IPR013655">
    <property type="entry name" value="PAS_fold_3"/>
</dbReference>
<keyword evidence="3" id="KW-0597">Phosphoprotein</keyword>
<dbReference type="Gene3D" id="2.10.70.100">
    <property type="match status" value="1"/>
</dbReference>
<keyword evidence="4" id="KW-0808">Transferase</keyword>
<dbReference type="InterPro" id="IPR036097">
    <property type="entry name" value="HisK_dim/P_sf"/>
</dbReference>
<dbReference type="Gene3D" id="3.30.450.20">
    <property type="entry name" value="PAS domain"/>
    <property type="match status" value="1"/>
</dbReference>
<dbReference type="Pfam" id="PF08447">
    <property type="entry name" value="PAS_3"/>
    <property type="match status" value="1"/>
</dbReference>
<dbReference type="GO" id="GO:0000155">
    <property type="term" value="F:phosphorelay sensor kinase activity"/>
    <property type="evidence" value="ECO:0007669"/>
    <property type="project" value="InterPro"/>
</dbReference>
<dbReference type="Gene3D" id="1.10.287.130">
    <property type="match status" value="1"/>
</dbReference>
<dbReference type="PROSITE" id="PS50113">
    <property type="entry name" value="PAC"/>
    <property type="match status" value="1"/>
</dbReference>
<evidence type="ECO:0000313" key="10">
    <source>
        <dbReference type="Proteomes" id="UP000077013"/>
    </source>
</evidence>
<dbReference type="InterPro" id="IPR052162">
    <property type="entry name" value="Sensor_kinase/Photoreceptor"/>
</dbReference>
<dbReference type="SUPFAM" id="SSF55874">
    <property type="entry name" value="ATPase domain of HSP90 chaperone/DNA topoisomerase II/histidine kinase"/>
    <property type="match status" value="1"/>
</dbReference>
<dbReference type="InterPro" id="IPR000014">
    <property type="entry name" value="PAS"/>
</dbReference>
<dbReference type="Proteomes" id="UP000077013">
    <property type="component" value="Unassembled WGS sequence"/>
</dbReference>
<feature type="domain" description="PAC" evidence="8">
    <location>
        <begin position="63"/>
        <end position="115"/>
    </location>
</feature>
<proteinExistence type="predicted"/>
<dbReference type="EC" id="2.7.13.3" evidence="2"/>